<evidence type="ECO:0000256" key="4">
    <source>
        <dbReference type="SAM" id="MobiDB-lite"/>
    </source>
</evidence>
<feature type="compositionally biased region" description="Low complexity" evidence="4">
    <location>
        <begin position="642"/>
        <end position="652"/>
    </location>
</feature>
<protein>
    <recommendedName>
        <fullName evidence="3">Phosphodiesterase</fullName>
        <ecNumber evidence="3">3.1.4.-</ecNumber>
    </recommendedName>
</protein>
<dbReference type="EMBL" id="JASBNA010000051">
    <property type="protein sequence ID" value="KAK7680178.1"/>
    <property type="molecule type" value="Genomic_DNA"/>
</dbReference>
<dbReference type="InterPro" id="IPR002073">
    <property type="entry name" value="PDEase_catalytic_dom"/>
</dbReference>
<dbReference type="GO" id="GO:0007165">
    <property type="term" value="P:signal transduction"/>
    <property type="evidence" value="ECO:0007669"/>
    <property type="project" value="InterPro"/>
</dbReference>
<proteinExistence type="inferred from homology"/>
<comment type="similarity">
    <text evidence="3">Belongs to the cyclic nucleotide phosphodiesterase family.</text>
</comment>
<dbReference type="AlphaFoldDB" id="A0AAW0FRN3"/>
<dbReference type="GO" id="GO:0046872">
    <property type="term" value="F:metal ion binding"/>
    <property type="evidence" value="ECO:0007669"/>
    <property type="project" value="UniProtKB-KW"/>
</dbReference>
<name>A0AAW0FRN3_9APHY</name>
<keyword evidence="2 3" id="KW-0378">Hydrolase</keyword>
<evidence type="ECO:0000256" key="3">
    <source>
        <dbReference type="RuleBase" id="RU363067"/>
    </source>
</evidence>
<dbReference type="GO" id="GO:0004114">
    <property type="term" value="F:3',5'-cyclic-nucleotide phosphodiesterase activity"/>
    <property type="evidence" value="ECO:0007669"/>
    <property type="project" value="InterPro"/>
</dbReference>
<dbReference type="CDD" id="cd00077">
    <property type="entry name" value="HDc"/>
    <property type="match status" value="1"/>
</dbReference>
<accession>A0AAW0FRN3</accession>
<dbReference type="Pfam" id="PF00233">
    <property type="entry name" value="PDEase_I"/>
    <property type="match status" value="1"/>
</dbReference>
<evidence type="ECO:0000259" key="5">
    <source>
        <dbReference type="PROSITE" id="PS51845"/>
    </source>
</evidence>
<reference evidence="6 7" key="1">
    <citation type="submission" date="2022-09" db="EMBL/GenBank/DDBJ databases">
        <authorList>
            <person name="Palmer J.M."/>
        </authorList>
    </citation>
    <scope>NUCLEOTIDE SEQUENCE [LARGE SCALE GENOMIC DNA]</scope>
    <source>
        <strain evidence="6 7">DSM 7382</strain>
    </source>
</reference>
<dbReference type="SUPFAM" id="SSF109604">
    <property type="entry name" value="HD-domain/PDEase-like"/>
    <property type="match status" value="1"/>
</dbReference>
<keyword evidence="7" id="KW-1185">Reference proteome</keyword>
<feature type="region of interest" description="Disordered" evidence="4">
    <location>
        <begin position="494"/>
        <end position="652"/>
    </location>
</feature>
<evidence type="ECO:0000256" key="2">
    <source>
        <dbReference type="ARBA" id="ARBA00022801"/>
    </source>
</evidence>
<feature type="compositionally biased region" description="Basic and acidic residues" evidence="4">
    <location>
        <begin position="495"/>
        <end position="505"/>
    </location>
</feature>
<feature type="compositionally biased region" description="Basic residues" evidence="4">
    <location>
        <begin position="579"/>
        <end position="599"/>
    </location>
</feature>
<feature type="region of interest" description="Disordered" evidence="4">
    <location>
        <begin position="268"/>
        <end position="292"/>
    </location>
</feature>
<keyword evidence="1 3" id="KW-0479">Metal-binding</keyword>
<feature type="region of interest" description="Disordered" evidence="4">
    <location>
        <begin position="731"/>
        <end position="791"/>
    </location>
</feature>
<feature type="compositionally biased region" description="Polar residues" evidence="4">
    <location>
        <begin position="731"/>
        <end position="759"/>
    </location>
</feature>
<dbReference type="PANTHER" id="PTHR11347">
    <property type="entry name" value="CYCLIC NUCLEOTIDE PHOSPHODIESTERASE"/>
    <property type="match status" value="1"/>
</dbReference>
<sequence>MCGFASLDAPAISAPRRRSVDVGGLALALEDETRGHGWGGWDDADIGGIQYAENLIDVRAHTEMAVNLEGVPTSMPPLDDDNYRRLIKSLSSWTFEPHKLLPEEVLICAYILFEAIFRIDGMSADCGAELKQMPLFLNALQQTYRQVNNYHNFEHALDVFQAIYCILRWEGLVPELNILLGDETWKRGPRHKRGLIECLTNSDIFALCIAAVGHDVGHPGLTNAFMKNAKTPLAVVYDDKSVLEQMHYSLLLQVMRQTGLGAVLDRPSVPRSQNTSHPCHHSDPLVTVPSGHDPPKCGNTLKRLLLLTVLSTDMGVHDDFMNNFNKLMSRTRGQLVDSPDDFDTRVLVCQALIKCTDISNPARPYTVSQHWASALSSEWSTQVLLEKHLQLPTTVYPSLNELGKARGQVFFIERFASPLFDNVKRGIPKMNTFASQCKENLRIWKELGDKLSNECPPKELSPAVSIDPLSPHPTSPSFPSEFLSAFPPTLPKSFLDPDHSDDRYDVSSNGLSRRTSSSSLDSVTDFVSASGDSLPADDWEAEQGSQYESCESDSPRSIPNSPAFGTFPPKLDIPLNRPSHLRNKSHSSRHSTHSNRHSRTPSGVVSPHAVSHAGLRPHSEIPLSPDAHSSHGRPHSIFSAQSNRTSFTNSSNTTSASILANHATVAIRKAYKASVRKTKSLKNFHRSSWNPSPAEFNALLGRSPVVFNISTASVSTKPLAETSRPVVNGRTSHLANHDNMSPTTPELITSSETTPNWSPLTPGDANPAIPSSISPIPHTLRSVCDSEGYPR</sequence>
<comment type="cofactor">
    <cofactor evidence="3">
        <name>a divalent metal cation</name>
        <dbReference type="ChEBI" id="CHEBI:60240"/>
    </cofactor>
    <text evidence="3">Binds 2 divalent metal cations per subunit. Site 1 may preferentially bind zinc ions, while site 2 has a preference for magnesium and/or manganese ions.</text>
</comment>
<dbReference type="SMART" id="SM00471">
    <property type="entry name" value="HDc"/>
    <property type="match status" value="1"/>
</dbReference>
<dbReference type="InterPro" id="IPR036971">
    <property type="entry name" value="PDEase_catalytic_dom_sf"/>
</dbReference>
<organism evidence="6 7">
    <name type="scientific">Cerrena zonata</name>
    <dbReference type="NCBI Taxonomy" id="2478898"/>
    <lineage>
        <taxon>Eukaryota</taxon>
        <taxon>Fungi</taxon>
        <taxon>Dikarya</taxon>
        <taxon>Basidiomycota</taxon>
        <taxon>Agaricomycotina</taxon>
        <taxon>Agaricomycetes</taxon>
        <taxon>Polyporales</taxon>
        <taxon>Cerrenaceae</taxon>
        <taxon>Cerrena</taxon>
    </lineage>
</organism>
<evidence type="ECO:0000313" key="7">
    <source>
        <dbReference type="Proteomes" id="UP001385951"/>
    </source>
</evidence>
<dbReference type="PROSITE" id="PS51845">
    <property type="entry name" value="PDEASE_I_2"/>
    <property type="match status" value="1"/>
</dbReference>
<dbReference type="InterPro" id="IPR023174">
    <property type="entry name" value="PDEase_CS"/>
</dbReference>
<dbReference type="Gene3D" id="1.10.1300.10">
    <property type="entry name" value="3'5'-cyclic nucleotide phosphodiesterase, catalytic domain"/>
    <property type="match status" value="1"/>
</dbReference>
<dbReference type="EC" id="3.1.4.-" evidence="3"/>
<feature type="domain" description="PDEase" evidence="5">
    <location>
        <begin position="71"/>
        <end position="451"/>
    </location>
</feature>
<evidence type="ECO:0000256" key="1">
    <source>
        <dbReference type="ARBA" id="ARBA00022723"/>
    </source>
</evidence>
<feature type="compositionally biased region" description="Low complexity" evidence="4">
    <location>
        <begin position="507"/>
        <end position="528"/>
    </location>
</feature>
<comment type="caution">
    <text evidence="6">The sequence shown here is derived from an EMBL/GenBank/DDBJ whole genome shotgun (WGS) entry which is preliminary data.</text>
</comment>
<gene>
    <name evidence="6" type="ORF">QCA50_016687</name>
</gene>
<dbReference type="Proteomes" id="UP001385951">
    <property type="component" value="Unassembled WGS sequence"/>
</dbReference>
<feature type="region of interest" description="Disordered" evidence="4">
    <location>
        <begin position="458"/>
        <end position="482"/>
    </location>
</feature>
<evidence type="ECO:0000313" key="6">
    <source>
        <dbReference type="EMBL" id="KAK7680178.1"/>
    </source>
</evidence>
<dbReference type="InterPro" id="IPR003607">
    <property type="entry name" value="HD/PDEase_dom"/>
</dbReference>
<dbReference type="PROSITE" id="PS00126">
    <property type="entry name" value="PDEASE_I_1"/>
    <property type="match status" value="1"/>
</dbReference>